<name>A0A098SBP6_9BACT</name>
<keyword evidence="3" id="KW-1185">Reference proteome</keyword>
<dbReference type="SUPFAM" id="SSF63829">
    <property type="entry name" value="Calcium-dependent phosphotriesterase"/>
    <property type="match status" value="1"/>
</dbReference>
<gene>
    <name evidence="2" type="ORF">IX84_02030</name>
</gene>
<accession>A0A098SBP6</accession>
<protein>
    <recommendedName>
        <fullName evidence="1">Secretion system C-terminal sorting domain-containing protein</fullName>
    </recommendedName>
</protein>
<dbReference type="RefSeq" id="WP_044216114.1">
    <property type="nucleotide sequence ID" value="NZ_JBKAGJ010000005.1"/>
</dbReference>
<organism evidence="2 3">
    <name type="scientific">Phaeodactylibacter xiamenensis</name>
    <dbReference type="NCBI Taxonomy" id="1524460"/>
    <lineage>
        <taxon>Bacteria</taxon>
        <taxon>Pseudomonadati</taxon>
        <taxon>Bacteroidota</taxon>
        <taxon>Saprospiria</taxon>
        <taxon>Saprospirales</taxon>
        <taxon>Haliscomenobacteraceae</taxon>
        <taxon>Phaeodactylibacter</taxon>
    </lineage>
</organism>
<reference evidence="2 3" key="1">
    <citation type="journal article" date="2014" name="Int. J. Syst. Evol. Microbiol.">
        <title>Phaeodactylibacter xiamenensis gen. nov., sp. nov., a member of the family Saprospiraceae isolated from the marine alga Phaeodactylum tricornutum.</title>
        <authorList>
            <person name="Chen Z.Jr."/>
            <person name="Lei X."/>
            <person name="Lai Q."/>
            <person name="Li Y."/>
            <person name="Zhang B."/>
            <person name="Zhang J."/>
            <person name="Zhang H."/>
            <person name="Yang L."/>
            <person name="Zheng W."/>
            <person name="Tian Y."/>
            <person name="Yu Z."/>
            <person name="Xu H.Jr."/>
            <person name="Zheng T."/>
        </authorList>
    </citation>
    <scope>NUCLEOTIDE SEQUENCE [LARGE SCALE GENOMIC DNA]</scope>
    <source>
        <strain evidence="2 3">KD52</strain>
    </source>
</reference>
<dbReference type="Proteomes" id="UP000029736">
    <property type="component" value="Unassembled WGS sequence"/>
</dbReference>
<dbReference type="NCBIfam" id="TIGR04183">
    <property type="entry name" value="Por_Secre_tail"/>
    <property type="match status" value="1"/>
</dbReference>
<dbReference type="Pfam" id="PF18962">
    <property type="entry name" value="Por_Secre_tail"/>
    <property type="match status" value="1"/>
</dbReference>
<dbReference type="STRING" id="1524460.IX84_02030"/>
<evidence type="ECO:0000313" key="2">
    <source>
        <dbReference type="EMBL" id="KGE89575.1"/>
    </source>
</evidence>
<dbReference type="AlphaFoldDB" id="A0A098SBP6"/>
<evidence type="ECO:0000313" key="3">
    <source>
        <dbReference type="Proteomes" id="UP000029736"/>
    </source>
</evidence>
<dbReference type="OrthoDB" id="1523346at2"/>
<proteinExistence type="predicted"/>
<sequence length="494" mass="54544">MKHIFLSFFSVLVSCMNLSGQINYAMEYDNNGIEAEGPGVILPISSEEAVILTSGKLIDTLSAKWSLFNRRIDMGSGQLIERYNFNLSDTNSINLHSGIVHNDEVLSIGSISKEYPFLSSDSKDAFIASHTKTGELNWIKTYGVLDYNRAHEWGISIAPSPLGGYTLCGRKIDVNSSNYPWYGGVWRIASDGELLWERDIKLIEGEDEDQLFPLSIVHDDSGNIYVLSQARYHLYVFDLMVTKFSATGDLLWSEVYDMGGDAQPEDMVTTADGNLMVSVGISYEAYNSIVPALVKIDTSGTILWEEEYYDELGGIGTWAGPLVRTMEGGFAMLTAFYYDHPVLIVTDSLGQATTVEIYSDLLGYCYPEDIKQLPDASFLLLGQYTPFSGPSATSTTWLVRTNPIGEVVSASAWAKPQNSYRVYPNPVRGPLSFESKAPSGSARLEIYNESGALVHQAEINGQYVWDTAQLPSGFYLYKISQSGALLQVGKVIVD</sequence>
<feature type="domain" description="Secretion system C-terminal sorting" evidence="1">
    <location>
        <begin position="422"/>
        <end position="492"/>
    </location>
</feature>
<comment type="caution">
    <text evidence="2">The sequence shown here is derived from an EMBL/GenBank/DDBJ whole genome shotgun (WGS) entry which is preliminary data.</text>
</comment>
<dbReference type="EMBL" id="JPOS01000004">
    <property type="protein sequence ID" value="KGE89575.1"/>
    <property type="molecule type" value="Genomic_DNA"/>
</dbReference>
<dbReference type="PROSITE" id="PS51257">
    <property type="entry name" value="PROKAR_LIPOPROTEIN"/>
    <property type="match status" value="1"/>
</dbReference>
<dbReference type="InterPro" id="IPR026444">
    <property type="entry name" value="Secre_tail"/>
</dbReference>
<evidence type="ECO:0000259" key="1">
    <source>
        <dbReference type="Pfam" id="PF18962"/>
    </source>
</evidence>